<evidence type="ECO:0000259" key="1">
    <source>
        <dbReference type="Pfam" id="PF08239"/>
    </source>
</evidence>
<reference evidence="2 3" key="1">
    <citation type="submission" date="2015-05" db="EMBL/GenBank/DDBJ databases">
        <title>Complete genome sequence of a sulfur-oxidizing gammaproteobacterium strain HA5.</title>
        <authorList>
            <person name="Miura A."/>
            <person name="Kojima H."/>
            <person name="Fukui M."/>
        </authorList>
    </citation>
    <scope>NUCLEOTIDE SEQUENCE [LARGE SCALE GENOMIC DNA]</scope>
    <source>
        <strain evidence="2 3">HA5</strain>
    </source>
</reference>
<protein>
    <submittedName>
        <fullName evidence="2">Ligand-binding protein SH3</fullName>
    </submittedName>
</protein>
<dbReference type="InterPro" id="IPR003646">
    <property type="entry name" value="SH3-like_bac-type"/>
</dbReference>
<dbReference type="KEGG" id="slim:SCL_0018"/>
<keyword evidence="3" id="KW-1185">Reference proteome</keyword>
<dbReference type="InParanoid" id="A0A1B4XC20"/>
<proteinExistence type="predicted"/>
<organism evidence="2 3">
    <name type="scientific">Sulfuricaulis limicola</name>
    <dbReference type="NCBI Taxonomy" id="1620215"/>
    <lineage>
        <taxon>Bacteria</taxon>
        <taxon>Pseudomonadati</taxon>
        <taxon>Pseudomonadota</taxon>
        <taxon>Gammaproteobacteria</taxon>
        <taxon>Acidiferrobacterales</taxon>
        <taxon>Acidiferrobacteraceae</taxon>
        <taxon>Sulfuricaulis</taxon>
    </lineage>
</organism>
<name>A0A1B4XC20_9GAMM</name>
<sequence length="210" mass="21032">MITLISLLGLASLGAACGQESGGGKTAGTTATESRTIETATVATNAATAAKQPAAAKSTAAVRETGATRAAVTLMATPYSDAKPAGQLAANTTVDILERRGGWLRISAKGASGWAKLHQVRVGEGPEATKSGEGLAILKNVGETGRSGSTGIVATTGIRGLSAEGLKNAKPDPAAVKAIEHYRVTAAQAREYAKSAGLKEASVPALPKPE</sequence>
<dbReference type="RefSeq" id="WP_096359030.1">
    <property type="nucleotide sequence ID" value="NZ_AP014879.1"/>
</dbReference>
<feature type="domain" description="SH3b" evidence="1">
    <location>
        <begin position="77"/>
        <end position="115"/>
    </location>
</feature>
<gene>
    <name evidence="2" type="ORF">SCL_0018</name>
</gene>
<dbReference type="Proteomes" id="UP000243180">
    <property type="component" value="Chromosome"/>
</dbReference>
<dbReference type="Gene3D" id="2.30.30.40">
    <property type="entry name" value="SH3 Domains"/>
    <property type="match status" value="1"/>
</dbReference>
<dbReference type="AlphaFoldDB" id="A0A1B4XC20"/>
<dbReference type="Pfam" id="PF08239">
    <property type="entry name" value="SH3_3"/>
    <property type="match status" value="1"/>
</dbReference>
<evidence type="ECO:0000313" key="2">
    <source>
        <dbReference type="EMBL" id="BAV32343.1"/>
    </source>
</evidence>
<evidence type="ECO:0000313" key="3">
    <source>
        <dbReference type="Proteomes" id="UP000243180"/>
    </source>
</evidence>
<dbReference type="EMBL" id="AP014879">
    <property type="protein sequence ID" value="BAV32343.1"/>
    <property type="molecule type" value="Genomic_DNA"/>
</dbReference>
<accession>A0A1B4XC20</accession>